<dbReference type="GO" id="GO:0032259">
    <property type="term" value="P:methylation"/>
    <property type="evidence" value="ECO:0007669"/>
    <property type="project" value="UniProtKB-KW"/>
</dbReference>
<dbReference type="GO" id="GO:0003677">
    <property type="term" value="F:DNA binding"/>
    <property type="evidence" value="ECO:0007669"/>
    <property type="project" value="InterPro"/>
</dbReference>
<keyword evidence="4" id="KW-0808">Transferase</keyword>
<evidence type="ECO:0000256" key="2">
    <source>
        <dbReference type="ARBA" id="ARBA00011900"/>
    </source>
</evidence>
<dbReference type="InterPro" id="IPR002052">
    <property type="entry name" value="DNA_methylase_N6_adenine_CS"/>
</dbReference>
<sequence>MQFNRLYSMAAEQFLPLLDNSSINMIYIDPPYNTQSKQFEYNDSCSDWEIFIEPLLHQARDKLREDGCIFISIDDNQMVELRQMGNKVFGKDNFLGMLITRQATRSNAKHINVIHEYIVAYAKNKKLCPKFEMDRIQIPFYREVILNLSAEVKKCFQLKGIEEANLLLKEKLKEYENIDEFSWIRNYSIVDELGQICFAKDLSVPSPPNKLVIEEIGLHLEPLKTRGWSSKEKFIQLHQTNRLIFKNGRPYEKHLLQESKDSAMSILNFYSRQGKHDLEKLGMGHLFKTAKPVEMIKYLVKLSTSENDVILDFFAGSGTTAQAVIECNLEEKSNRKFILCQIPEKIKNNQAAVNYMLQNGYSDTIDGIAQMRLDRLRSEYGLNEAFLLSEQQSSFHF</sequence>
<dbReference type="SUPFAM" id="SSF53335">
    <property type="entry name" value="S-adenosyl-L-methionine-dependent methyltransferases"/>
    <property type="match status" value="1"/>
</dbReference>
<accession>A0AAE9HVB3</accession>
<evidence type="ECO:0000313" key="8">
    <source>
        <dbReference type="EMBL" id="URD68593.1"/>
    </source>
</evidence>
<evidence type="ECO:0000256" key="5">
    <source>
        <dbReference type="ARBA" id="ARBA00022691"/>
    </source>
</evidence>
<dbReference type="Gene3D" id="3.40.50.150">
    <property type="entry name" value="Vaccinia Virus protein VP39"/>
    <property type="match status" value="1"/>
</dbReference>
<dbReference type="InterPro" id="IPR002941">
    <property type="entry name" value="DNA_methylase_N4/N6"/>
</dbReference>
<evidence type="ECO:0000256" key="1">
    <source>
        <dbReference type="ARBA" id="ARBA00006594"/>
    </source>
</evidence>
<evidence type="ECO:0000259" key="7">
    <source>
        <dbReference type="Pfam" id="PF01555"/>
    </source>
</evidence>
<evidence type="ECO:0000256" key="3">
    <source>
        <dbReference type="ARBA" id="ARBA00022603"/>
    </source>
</evidence>
<evidence type="ECO:0000313" key="9">
    <source>
        <dbReference type="Proteomes" id="UP001056819"/>
    </source>
</evidence>
<name>A0AAE9HVB3_9NEIS</name>
<keyword evidence="5" id="KW-0949">S-adenosyl-L-methionine</keyword>
<dbReference type="EC" id="2.1.1.72" evidence="2"/>
<dbReference type="REBASE" id="628420">
    <property type="entry name" value="M.Cst2580aORF7200P"/>
</dbReference>
<protein>
    <recommendedName>
        <fullName evidence="2">site-specific DNA-methyltransferase (adenine-specific)</fullName>
        <ecNumber evidence="2">2.1.1.72</ecNumber>
    </recommendedName>
</protein>
<dbReference type="Pfam" id="PF01555">
    <property type="entry name" value="N6_N4_Mtase"/>
    <property type="match status" value="1"/>
</dbReference>
<dbReference type="GO" id="GO:0009007">
    <property type="term" value="F:site-specific DNA-methyltransferase (adenine-specific) activity"/>
    <property type="evidence" value="ECO:0007669"/>
    <property type="project" value="UniProtKB-EC"/>
</dbReference>
<dbReference type="InterPro" id="IPR029063">
    <property type="entry name" value="SAM-dependent_MTases_sf"/>
</dbReference>
<dbReference type="EMBL" id="CP097501">
    <property type="protein sequence ID" value="URD68593.1"/>
    <property type="molecule type" value="Genomic_DNA"/>
</dbReference>
<comment type="similarity">
    <text evidence="1">Belongs to the N(4)/N(6)-methyltransferase family.</text>
</comment>
<dbReference type="InterPro" id="IPR002295">
    <property type="entry name" value="N4/N6-MTase_EcoPI_Mod-like"/>
</dbReference>
<dbReference type="PROSITE" id="PS00092">
    <property type="entry name" value="N6_MTASE"/>
    <property type="match status" value="1"/>
</dbReference>
<dbReference type="PRINTS" id="PR00506">
    <property type="entry name" value="D21N6MTFRASE"/>
</dbReference>
<gene>
    <name evidence="8" type="ORF">LNQ82_07200</name>
</gene>
<evidence type="ECO:0000256" key="4">
    <source>
        <dbReference type="ARBA" id="ARBA00022679"/>
    </source>
</evidence>
<proteinExistence type="inferred from homology"/>
<dbReference type="AlphaFoldDB" id="A0AAE9HVB3"/>
<dbReference type="GO" id="GO:0008170">
    <property type="term" value="F:N-methyltransferase activity"/>
    <property type="evidence" value="ECO:0007669"/>
    <property type="project" value="InterPro"/>
</dbReference>
<reference evidence="8" key="1">
    <citation type="submission" date="2022-05" db="EMBL/GenBank/DDBJ databases">
        <title>Alysiella filiformis genome sequencing.</title>
        <authorList>
            <person name="Viehboeck T."/>
        </authorList>
    </citation>
    <scope>NUCLEOTIDE SEQUENCE</scope>
    <source>
        <strain evidence="8">DSM 2580</strain>
    </source>
</reference>
<dbReference type="Proteomes" id="UP001056819">
    <property type="component" value="Chromosome"/>
</dbReference>
<dbReference type="RefSeq" id="WP_211247115.1">
    <property type="nucleotide sequence ID" value="NZ_CP097501.1"/>
</dbReference>
<feature type="domain" description="DNA methylase N-4/N-6" evidence="7">
    <location>
        <begin position="23"/>
        <end position="348"/>
    </location>
</feature>
<keyword evidence="3" id="KW-0489">Methyltransferase</keyword>
<organism evidence="8 9">
    <name type="scientific">Conchiformibius steedae DSM 2580</name>
    <dbReference type="NCBI Taxonomy" id="1121352"/>
    <lineage>
        <taxon>Bacteria</taxon>
        <taxon>Pseudomonadati</taxon>
        <taxon>Pseudomonadota</taxon>
        <taxon>Betaproteobacteria</taxon>
        <taxon>Neisseriales</taxon>
        <taxon>Neisseriaceae</taxon>
        <taxon>Conchiformibius</taxon>
    </lineage>
</organism>
<evidence type="ECO:0000256" key="6">
    <source>
        <dbReference type="ARBA" id="ARBA00047942"/>
    </source>
</evidence>
<comment type="catalytic activity">
    <reaction evidence="6">
        <text>a 2'-deoxyadenosine in DNA + S-adenosyl-L-methionine = an N(6)-methyl-2'-deoxyadenosine in DNA + S-adenosyl-L-homocysteine + H(+)</text>
        <dbReference type="Rhea" id="RHEA:15197"/>
        <dbReference type="Rhea" id="RHEA-COMP:12418"/>
        <dbReference type="Rhea" id="RHEA-COMP:12419"/>
        <dbReference type="ChEBI" id="CHEBI:15378"/>
        <dbReference type="ChEBI" id="CHEBI:57856"/>
        <dbReference type="ChEBI" id="CHEBI:59789"/>
        <dbReference type="ChEBI" id="CHEBI:90615"/>
        <dbReference type="ChEBI" id="CHEBI:90616"/>
        <dbReference type="EC" id="2.1.1.72"/>
    </reaction>
</comment>